<dbReference type="KEGG" id="satk:SA2016_3204"/>
<evidence type="ECO:0000313" key="2">
    <source>
        <dbReference type="EMBL" id="AMM33868.1"/>
    </source>
</evidence>
<evidence type="ECO:0000313" key="3">
    <source>
        <dbReference type="Proteomes" id="UP000070134"/>
    </source>
</evidence>
<dbReference type="RefSeq" id="WP_066499930.1">
    <property type="nucleotide sequence ID" value="NZ_BJMO01000068.1"/>
</dbReference>
<reference evidence="2 3" key="1">
    <citation type="submission" date="2016-02" db="EMBL/GenBank/DDBJ databases">
        <title>Complete genome of Sinomonas atrocyanea KCTC 3377.</title>
        <authorList>
            <person name="Kim K.M."/>
        </authorList>
    </citation>
    <scope>NUCLEOTIDE SEQUENCE [LARGE SCALE GENOMIC DNA]</scope>
    <source>
        <strain evidence="2 3">KCTC 3377</strain>
    </source>
</reference>
<feature type="region of interest" description="Disordered" evidence="1">
    <location>
        <begin position="1"/>
        <end position="31"/>
    </location>
</feature>
<dbReference type="STRING" id="37927.SA2016_3204"/>
<protein>
    <recommendedName>
        <fullName evidence="4">GrpB family protein</fullName>
    </recommendedName>
</protein>
<dbReference type="EMBL" id="CP014518">
    <property type="protein sequence ID" value="AMM33868.1"/>
    <property type="molecule type" value="Genomic_DNA"/>
</dbReference>
<dbReference type="OrthoDB" id="9799092at2"/>
<organism evidence="2 3">
    <name type="scientific">Sinomonas atrocyanea</name>
    <dbReference type="NCBI Taxonomy" id="37927"/>
    <lineage>
        <taxon>Bacteria</taxon>
        <taxon>Bacillati</taxon>
        <taxon>Actinomycetota</taxon>
        <taxon>Actinomycetes</taxon>
        <taxon>Micrococcales</taxon>
        <taxon>Micrococcaceae</taxon>
        <taxon>Sinomonas</taxon>
    </lineage>
</organism>
<evidence type="ECO:0000256" key="1">
    <source>
        <dbReference type="SAM" id="MobiDB-lite"/>
    </source>
</evidence>
<dbReference type="PATRIC" id="fig|37927.3.peg.3289"/>
<accession>A0A127A321</accession>
<sequence>MDSPSPEEAARRAAVMRHHEPVDGEDPWVGPPPPAVPIRVVAYDAAWPAQFHEVAAGIRADPAEVPQVNLHVFAPGCPEAERHRMFRAAGWIDDPQATSSR</sequence>
<gene>
    <name evidence="2" type="ORF">SA2016_3204</name>
</gene>
<dbReference type="AlphaFoldDB" id="A0A127A321"/>
<proteinExistence type="predicted"/>
<name>A0A127A321_9MICC</name>
<keyword evidence="3" id="KW-1185">Reference proteome</keyword>
<dbReference type="Proteomes" id="UP000070134">
    <property type="component" value="Chromosome"/>
</dbReference>
<evidence type="ECO:0008006" key="4">
    <source>
        <dbReference type="Google" id="ProtNLM"/>
    </source>
</evidence>